<dbReference type="AlphaFoldDB" id="Q083P1"/>
<keyword evidence="3" id="KW-1185">Reference proteome</keyword>
<dbReference type="HOGENOM" id="CLU_2119442_0_0_6"/>
<keyword evidence="1" id="KW-0472">Membrane</keyword>
<organism evidence="2 3">
    <name type="scientific">Shewanella frigidimarina (strain NCIMB 400)</name>
    <dbReference type="NCBI Taxonomy" id="318167"/>
    <lineage>
        <taxon>Bacteria</taxon>
        <taxon>Pseudomonadati</taxon>
        <taxon>Pseudomonadota</taxon>
        <taxon>Gammaproteobacteria</taxon>
        <taxon>Alteromonadales</taxon>
        <taxon>Shewanellaceae</taxon>
        <taxon>Shewanella</taxon>
    </lineage>
</organism>
<dbReference type="InterPro" id="IPR032118">
    <property type="entry name" value="Phage_holin_HP1"/>
</dbReference>
<dbReference type="KEGG" id="sfr:Sfri_1673"/>
<name>Q083P1_SHEFN</name>
<dbReference type="eggNOG" id="ENOG502ZZCJ">
    <property type="taxonomic scope" value="Bacteria"/>
</dbReference>
<gene>
    <name evidence="2" type="ordered locus">Sfri_1673</name>
</gene>
<reference evidence="2 3" key="1">
    <citation type="submission" date="2006-08" db="EMBL/GenBank/DDBJ databases">
        <title>Complete sequence of Shewanella frigidimarina NCIMB 400.</title>
        <authorList>
            <consortium name="US DOE Joint Genome Institute"/>
            <person name="Copeland A."/>
            <person name="Lucas S."/>
            <person name="Lapidus A."/>
            <person name="Barry K."/>
            <person name="Detter J.C."/>
            <person name="Glavina del Rio T."/>
            <person name="Hammon N."/>
            <person name="Israni S."/>
            <person name="Dalin E."/>
            <person name="Tice H."/>
            <person name="Pitluck S."/>
            <person name="Fredrickson J.K."/>
            <person name="Kolker E."/>
            <person name="McCuel L.A."/>
            <person name="DiChristina T."/>
            <person name="Nealson K.H."/>
            <person name="Newman D."/>
            <person name="Tiedje J.M."/>
            <person name="Zhou J."/>
            <person name="Romine M.F."/>
            <person name="Culley D.E."/>
            <person name="Serres M."/>
            <person name="Chertkov O."/>
            <person name="Brettin T."/>
            <person name="Bruce D."/>
            <person name="Han C."/>
            <person name="Tapia R."/>
            <person name="Gilna P."/>
            <person name="Schmutz J."/>
            <person name="Larimer F."/>
            <person name="Land M."/>
            <person name="Hauser L."/>
            <person name="Kyrpides N."/>
            <person name="Mikhailova N."/>
            <person name="Richardson P."/>
        </authorList>
    </citation>
    <scope>NUCLEOTIDE SEQUENCE [LARGE SCALE GENOMIC DNA]</scope>
    <source>
        <strain evidence="2 3">NCIMB 400</strain>
    </source>
</reference>
<evidence type="ECO:0000313" key="2">
    <source>
        <dbReference type="EMBL" id="ABI71524.1"/>
    </source>
</evidence>
<dbReference type="OrthoDB" id="6270557at2"/>
<feature type="transmembrane region" description="Helical" evidence="1">
    <location>
        <begin position="24"/>
        <end position="41"/>
    </location>
</feature>
<accession>Q083P1</accession>
<evidence type="ECO:0000313" key="3">
    <source>
        <dbReference type="Proteomes" id="UP000000684"/>
    </source>
</evidence>
<dbReference type="Proteomes" id="UP000000684">
    <property type="component" value="Chromosome"/>
</dbReference>
<evidence type="ECO:0008006" key="4">
    <source>
        <dbReference type="Google" id="ProtNLM"/>
    </source>
</evidence>
<dbReference type="Pfam" id="PF16080">
    <property type="entry name" value="Phage_holin_2_3"/>
    <property type="match status" value="1"/>
</dbReference>
<keyword evidence="1" id="KW-0812">Transmembrane</keyword>
<sequence>MQTCCAYNNGGNNMSITTDLSAKLTSLLSYIASFFTAAGSYVNDMDIGVVVGVLCAVFTAFINWFYKDRQRQRATLKSEREARIQALQEQVLLKQLQHIEQERCSHVLDDIHKD</sequence>
<protein>
    <recommendedName>
        <fullName evidence="4">Holin</fullName>
    </recommendedName>
</protein>
<evidence type="ECO:0000256" key="1">
    <source>
        <dbReference type="SAM" id="Phobius"/>
    </source>
</evidence>
<feature type="transmembrane region" description="Helical" evidence="1">
    <location>
        <begin position="47"/>
        <end position="66"/>
    </location>
</feature>
<dbReference type="EMBL" id="CP000447">
    <property type="protein sequence ID" value="ABI71524.1"/>
    <property type="molecule type" value="Genomic_DNA"/>
</dbReference>
<proteinExistence type="predicted"/>
<dbReference type="STRING" id="318167.Sfri_1673"/>
<keyword evidence="1" id="KW-1133">Transmembrane helix</keyword>